<sequence>MNPRPMSALSRNAAATPPGSAWLDLVPIRRAPWRIRLVHRLHGTEKNHGPLRDENPHLRQGVASPANSSPETAGLLARVASGDGRAMETCIDAFGSLVWGIVLKRVRDRTAAEDLVQEIFTDLWKHSGRHDPAIASETGFVAVVARRRVIDWLRRQSRLPQMGSLDESPELPAVTAAEGSGLDRETMWRALERLPEETRQLFRLHFEQGMSHGEISEHTGLPLGSVKTRLRRGLIEARALVARLGARVKPSTGGLS</sequence>
<dbReference type="Gene3D" id="1.10.1740.10">
    <property type="match status" value="1"/>
</dbReference>
<dbReference type="InterPro" id="IPR039425">
    <property type="entry name" value="RNA_pol_sigma-70-like"/>
</dbReference>
<dbReference type="InterPro" id="IPR013249">
    <property type="entry name" value="RNA_pol_sigma70_r4_t2"/>
</dbReference>
<keyword evidence="2" id="KW-0805">Transcription regulation</keyword>
<dbReference type="SUPFAM" id="SSF88659">
    <property type="entry name" value="Sigma3 and sigma4 domains of RNA polymerase sigma factors"/>
    <property type="match status" value="1"/>
</dbReference>
<dbReference type="Pfam" id="PF08281">
    <property type="entry name" value="Sigma70_r4_2"/>
    <property type="match status" value="1"/>
</dbReference>
<dbReference type="PANTHER" id="PTHR43133:SF62">
    <property type="entry name" value="RNA POLYMERASE SIGMA FACTOR SIGZ"/>
    <property type="match status" value="1"/>
</dbReference>
<dbReference type="Proteomes" id="UP001320876">
    <property type="component" value="Unassembled WGS sequence"/>
</dbReference>
<dbReference type="Pfam" id="PF04542">
    <property type="entry name" value="Sigma70_r2"/>
    <property type="match status" value="1"/>
</dbReference>
<dbReference type="PANTHER" id="PTHR43133">
    <property type="entry name" value="RNA POLYMERASE ECF-TYPE SIGMA FACTO"/>
    <property type="match status" value="1"/>
</dbReference>
<reference evidence="8 9" key="1">
    <citation type="submission" date="2022-10" db="EMBL/GenBank/DDBJ databases">
        <title>Luteolibacter arcticus strain CCTCC AB 2014275, whole genome shotgun sequencing project.</title>
        <authorList>
            <person name="Zhao G."/>
            <person name="Shen L."/>
        </authorList>
    </citation>
    <scope>NUCLEOTIDE SEQUENCE [LARGE SCALE GENOMIC DNA]</scope>
    <source>
        <strain evidence="8 9">CCTCC AB 2014275</strain>
    </source>
</reference>
<dbReference type="RefSeq" id="WP_264486005.1">
    <property type="nucleotide sequence ID" value="NZ_JAPDDT010000002.1"/>
</dbReference>
<dbReference type="InterPro" id="IPR007627">
    <property type="entry name" value="RNA_pol_sigma70_r2"/>
</dbReference>
<keyword evidence="4" id="KW-0804">Transcription</keyword>
<evidence type="ECO:0000256" key="5">
    <source>
        <dbReference type="SAM" id="MobiDB-lite"/>
    </source>
</evidence>
<organism evidence="8 9">
    <name type="scientific">Luteolibacter arcticus</name>
    <dbReference type="NCBI Taxonomy" id="1581411"/>
    <lineage>
        <taxon>Bacteria</taxon>
        <taxon>Pseudomonadati</taxon>
        <taxon>Verrucomicrobiota</taxon>
        <taxon>Verrucomicrobiia</taxon>
        <taxon>Verrucomicrobiales</taxon>
        <taxon>Verrucomicrobiaceae</taxon>
        <taxon>Luteolibacter</taxon>
    </lineage>
</organism>
<gene>
    <name evidence="8" type="ORF">OKA05_04985</name>
</gene>
<accession>A0ABT3GE49</accession>
<dbReference type="EMBL" id="JAPDDT010000002">
    <property type="protein sequence ID" value="MCW1921895.1"/>
    <property type="molecule type" value="Genomic_DNA"/>
</dbReference>
<comment type="caution">
    <text evidence="8">The sequence shown here is derived from an EMBL/GenBank/DDBJ whole genome shotgun (WGS) entry which is preliminary data.</text>
</comment>
<dbReference type="CDD" id="cd06171">
    <property type="entry name" value="Sigma70_r4"/>
    <property type="match status" value="1"/>
</dbReference>
<evidence type="ECO:0000256" key="3">
    <source>
        <dbReference type="ARBA" id="ARBA00023082"/>
    </source>
</evidence>
<evidence type="ECO:0000256" key="1">
    <source>
        <dbReference type="ARBA" id="ARBA00010641"/>
    </source>
</evidence>
<evidence type="ECO:0000259" key="6">
    <source>
        <dbReference type="Pfam" id="PF04542"/>
    </source>
</evidence>
<comment type="similarity">
    <text evidence="1">Belongs to the sigma-70 factor family. ECF subfamily.</text>
</comment>
<keyword evidence="3" id="KW-0731">Sigma factor</keyword>
<evidence type="ECO:0000313" key="9">
    <source>
        <dbReference type="Proteomes" id="UP001320876"/>
    </source>
</evidence>
<dbReference type="Gene3D" id="1.10.10.10">
    <property type="entry name" value="Winged helix-like DNA-binding domain superfamily/Winged helix DNA-binding domain"/>
    <property type="match status" value="1"/>
</dbReference>
<dbReference type="InterPro" id="IPR013324">
    <property type="entry name" value="RNA_pol_sigma_r3/r4-like"/>
</dbReference>
<feature type="domain" description="RNA polymerase sigma-70 region 2" evidence="6">
    <location>
        <begin position="91"/>
        <end position="158"/>
    </location>
</feature>
<evidence type="ECO:0000256" key="4">
    <source>
        <dbReference type="ARBA" id="ARBA00023163"/>
    </source>
</evidence>
<keyword evidence="9" id="KW-1185">Reference proteome</keyword>
<feature type="domain" description="RNA polymerase sigma factor 70 region 4 type 2" evidence="7">
    <location>
        <begin position="186"/>
        <end position="234"/>
    </location>
</feature>
<name>A0ABT3GE49_9BACT</name>
<dbReference type="SUPFAM" id="SSF88946">
    <property type="entry name" value="Sigma2 domain of RNA polymerase sigma factors"/>
    <property type="match status" value="1"/>
</dbReference>
<protein>
    <submittedName>
        <fullName evidence="8">Sigma-70 family RNA polymerase sigma factor</fullName>
    </submittedName>
</protein>
<dbReference type="InterPro" id="IPR036388">
    <property type="entry name" value="WH-like_DNA-bd_sf"/>
</dbReference>
<evidence type="ECO:0000256" key="2">
    <source>
        <dbReference type="ARBA" id="ARBA00023015"/>
    </source>
</evidence>
<feature type="compositionally biased region" description="Basic and acidic residues" evidence="5">
    <location>
        <begin position="45"/>
        <end position="57"/>
    </location>
</feature>
<dbReference type="InterPro" id="IPR013325">
    <property type="entry name" value="RNA_pol_sigma_r2"/>
</dbReference>
<evidence type="ECO:0000313" key="8">
    <source>
        <dbReference type="EMBL" id="MCW1921895.1"/>
    </source>
</evidence>
<dbReference type="NCBIfam" id="TIGR02937">
    <property type="entry name" value="sigma70-ECF"/>
    <property type="match status" value="1"/>
</dbReference>
<proteinExistence type="inferred from homology"/>
<feature type="region of interest" description="Disordered" evidence="5">
    <location>
        <begin position="45"/>
        <end position="73"/>
    </location>
</feature>
<evidence type="ECO:0000259" key="7">
    <source>
        <dbReference type="Pfam" id="PF08281"/>
    </source>
</evidence>
<dbReference type="InterPro" id="IPR014284">
    <property type="entry name" value="RNA_pol_sigma-70_dom"/>
</dbReference>